<comment type="caution">
    <text evidence="10">The sequence shown here is derived from an EMBL/GenBank/DDBJ whole genome shotgun (WGS) entry which is preliminary data.</text>
</comment>
<dbReference type="Proteomes" id="UP001497623">
    <property type="component" value="Unassembled WGS sequence"/>
</dbReference>
<organism evidence="10 11">
    <name type="scientific">Meganyctiphanes norvegica</name>
    <name type="common">Northern krill</name>
    <name type="synonym">Thysanopoda norvegica</name>
    <dbReference type="NCBI Taxonomy" id="48144"/>
    <lineage>
        <taxon>Eukaryota</taxon>
        <taxon>Metazoa</taxon>
        <taxon>Ecdysozoa</taxon>
        <taxon>Arthropoda</taxon>
        <taxon>Crustacea</taxon>
        <taxon>Multicrustacea</taxon>
        <taxon>Malacostraca</taxon>
        <taxon>Eumalacostraca</taxon>
        <taxon>Eucarida</taxon>
        <taxon>Euphausiacea</taxon>
        <taxon>Euphausiidae</taxon>
        <taxon>Meganyctiphanes</taxon>
    </lineage>
</organism>
<feature type="domain" description="Pus10-like C-terminal" evidence="9">
    <location>
        <begin position="276"/>
        <end position="509"/>
    </location>
</feature>
<evidence type="ECO:0000256" key="3">
    <source>
        <dbReference type="ARBA" id="ARBA00022694"/>
    </source>
</evidence>
<evidence type="ECO:0000256" key="1">
    <source>
        <dbReference type="ARBA" id="ARBA00009652"/>
    </source>
</evidence>
<keyword evidence="11" id="KW-1185">Reference proteome</keyword>
<evidence type="ECO:0000256" key="6">
    <source>
        <dbReference type="ARBA" id="ARBA00079393"/>
    </source>
</evidence>
<dbReference type="FunFam" id="3.30.70.2510:FF:000001">
    <property type="entry name" value="tRNA pseudouridine synthase Pus10"/>
    <property type="match status" value="1"/>
</dbReference>
<accession>A0AAV2RG36</accession>
<dbReference type="InterPro" id="IPR039894">
    <property type="entry name" value="Pus10-like"/>
</dbReference>
<evidence type="ECO:0000259" key="8">
    <source>
        <dbReference type="Pfam" id="PF21237"/>
    </source>
</evidence>
<dbReference type="FunFam" id="3.30.70.3190:FF:000001">
    <property type="entry name" value="tRNA pseudouridine synthase Pus10"/>
    <property type="match status" value="1"/>
</dbReference>
<dbReference type="PANTHER" id="PTHR21568">
    <property type="entry name" value="TRNA PSEUDOURIDINE SYNTHASE PUS10"/>
    <property type="match status" value="1"/>
</dbReference>
<evidence type="ECO:0000313" key="11">
    <source>
        <dbReference type="Proteomes" id="UP001497623"/>
    </source>
</evidence>
<dbReference type="GO" id="GO:0031119">
    <property type="term" value="P:tRNA pseudouridine synthesis"/>
    <property type="evidence" value="ECO:0007669"/>
    <property type="project" value="TreeGrafter"/>
</dbReference>
<dbReference type="GO" id="GO:0160148">
    <property type="term" value="F:tRNA pseudouridine(55) synthase activity"/>
    <property type="evidence" value="ECO:0007669"/>
    <property type="project" value="UniProtKB-EC"/>
</dbReference>
<dbReference type="InterPro" id="IPR020103">
    <property type="entry name" value="PsdUridine_synth_cat_dom_sf"/>
</dbReference>
<feature type="non-terminal residue" evidence="10">
    <location>
        <position position="518"/>
    </location>
</feature>
<dbReference type="InterPro" id="IPR048742">
    <property type="entry name" value="Pus10_N_euk"/>
</dbReference>
<dbReference type="GO" id="GO:0003723">
    <property type="term" value="F:RNA binding"/>
    <property type="evidence" value="ECO:0007669"/>
    <property type="project" value="InterPro"/>
</dbReference>
<keyword evidence="4" id="KW-0413">Isomerase</keyword>
<dbReference type="EMBL" id="CAXKWB010021780">
    <property type="protein sequence ID" value="CAL4123594.1"/>
    <property type="molecule type" value="Genomic_DNA"/>
</dbReference>
<evidence type="ECO:0000313" key="10">
    <source>
        <dbReference type="EMBL" id="CAL4123594.1"/>
    </source>
</evidence>
<evidence type="ECO:0000256" key="5">
    <source>
        <dbReference type="ARBA" id="ARBA00075270"/>
    </source>
</evidence>
<keyword evidence="3" id="KW-0819">tRNA processing</keyword>
<protein>
    <recommendedName>
        <fullName evidence="2">tRNA pseudouridine(55) synthase</fullName>
        <ecNumber evidence="2">5.4.99.25</ecNumber>
    </recommendedName>
    <alternativeName>
        <fullName evidence="7">tRNA pseudouridine 55 synthase</fullName>
    </alternativeName>
    <alternativeName>
        <fullName evidence="5">tRNA pseudouridylate synthase</fullName>
    </alternativeName>
    <alternativeName>
        <fullName evidence="6">tRNA-uridine isomerase</fullName>
    </alternativeName>
</protein>
<evidence type="ECO:0000259" key="9">
    <source>
        <dbReference type="Pfam" id="PF21238"/>
    </source>
</evidence>
<dbReference type="PANTHER" id="PTHR21568:SF0">
    <property type="entry name" value="TRNA PSEUDOURIDINE SYNTHASE PUS10"/>
    <property type="match status" value="1"/>
</dbReference>
<evidence type="ECO:0000256" key="7">
    <source>
        <dbReference type="ARBA" id="ARBA00083669"/>
    </source>
</evidence>
<gene>
    <name evidence="10" type="ORF">MNOR_LOCUS24083</name>
</gene>
<comment type="similarity">
    <text evidence="1">Belongs to the pseudouridine synthase Pus10 family.</text>
</comment>
<name>A0AAV2RG36_MEGNR</name>
<dbReference type="AlphaFoldDB" id="A0AAV2RG36"/>
<dbReference type="Gene3D" id="3.30.70.2510">
    <property type="match status" value="1"/>
</dbReference>
<sequence length="518" mass="58830">MSELGVKFLFEIGCCRRCVLIFLGERTVDKYSHENIINRSIKKIVTQHDLEDDKIKNGASEENGDEEDEEEEILSCIADHNAKKQKVNTCITCLGLLQWGCSNETVQKMVDVIQLGNYDAVDMSVVVSLPVSITFRVHCVWAHLLKQCPNFPAVQRVESLTIMKDVWKNLVGPQVSVNTSKKFLTGQNIDFALDVKLQYKDDTKDCSILDTLCGPTFTDRRKMHRKYTDVYTRSSVDYALKKLSDEDILGGCPEPPPTPENPLSFDNMTCQHISFYMAGGLRKVLRSLCLTPYFISKNIKGRKMAENDKNLALTVHFCKTLDDIKFSSSGREDVDVRCLGNGRPFVIEFLNPRKIYFSKQEVADLQKKVNSSSDIVAIRDLQVISKVDTKNLKEGEEEKTKSYSALCFIREGYSESQIETLNKQDEIVLQQKTPLRVLHRRPLAIRPRTVFKMSAQPINNFFFKINVTTQAGTYIKEFVHGDLGRTVPNVGSIIGCEVDIIALDVEKVELDWPTRIED</sequence>
<dbReference type="Pfam" id="PF21238">
    <property type="entry name" value="Pus10_C"/>
    <property type="match status" value="1"/>
</dbReference>
<dbReference type="InterPro" id="IPR048741">
    <property type="entry name" value="Pus10-like_C"/>
</dbReference>
<dbReference type="Pfam" id="PF21237">
    <property type="entry name" value="Pus10_N_euk"/>
    <property type="match status" value="1"/>
</dbReference>
<dbReference type="SUPFAM" id="SSF55120">
    <property type="entry name" value="Pseudouridine synthase"/>
    <property type="match status" value="1"/>
</dbReference>
<feature type="domain" description="Pus10 N-terminal eukaryotes" evidence="8">
    <location>
        <begin position="90"/>
        <end position="270"/>
    </location>
</feature>
<evidence type="ECO:0000256" key="2">
    <source>
        <dbReference type="ARBA" id="ARBA00012787"/>
    </source>
</evidence>
<dbReference type="EC" id="5.4.99.25" evidence="2"/>
<proteinExistence type="inferred from homology"/>
<dbReference type="Gene3D" id="3.30.70.3190">
    <property type="match status" value="1"/>
</dbReference>
<reference evidence="10 11" key="1">
    <citation type="submission" date="2024-05" db="EMBL/GenBank/DDBJ databases">
        <authorList>
            <person name="Wallberg A."/>
        </authorList>
    </citation>
    <scope>NUCLEOTIDE SEQUENCE [LARGE SCALE GENOMIC DNA]</scope>
</reference>
<evidence type="ECO:0000256" key="4">
    <source>
        <dbReference type="ARBA" id="ARBA00023235"/>
    </source>
</evidence>